<dbReference type="PANTHER" id="PTHR33798:SF5">
    <property type="entry name" value="FLAVIN REDUCTASE LIKE DOMAIN-CONTAINING PROTEIN"/>
    <property type="match status" value="1"/>
</dbReference>
<comment type="caution">
    <text evidence="7">The sequence shown here is derived from an EMBL/GenBank/DDBJ whole genome shotgun (WGS) entry which is preliminary data.</text>
</comment>
<dbReference type="Pfam" id="PF01613">
    <property type="entry name" value="Flavin_Reduct"/>
    <property type="match status" value="1"/>
</dbReference>
<feature type="compositionally biased region" description="Basic and acidic residues" evidence="5">
    <location>
        <begin position="13"/>
        <end position="23"/>
    </location>
</feature>
<reference evidence="7 8" key="1">
    <citation type="submission" date="2024-02" db="EMBL/GenBank/DDBJ databases">
        <title>First draft genome assembly of two strains of Seiridium cardinale.</title>
        <authorList>
            <person name="Emiliani G."/>
            <person name="Scali E."/>
        </authorList>
    </citation>
    <scope>NUCLEOTIDE SEQUENCE [LARGE SCALE GENOMIC DNA]</scope>
    <source>
        <strain evidence="7 8">BM-138-000479</strain>
    </source>
</reference>
<proteinExistence type="inferred from homology"/>
<evidence type="ECO:0000256" key="3">
    <source>
        <dbReference type="ARBA" id="ARBA00022643"/>
    </source>
</evidence>
<evidence type="ECO:0000256" key="2">
    <source>
        <dbReference type="ARBA" id="ARBA00022630"/>
    </source>
</evidence>
<evidence type="ECO:0000259" key="6">
    <source>
        <dbReference type="SMART" id="SM00903"/>
    </source>
</evidence>
<name>A0ABR2XT46_9PEZI</name>
<accession>A0ABR2XT46</accession>
<feature type="domain" description="Flavin reductase like" evidence="6">
    <location>
        <begin position="91"/>
        <end position="249"/>
    </location>
</feature>
<sequence length="305" mass="33842">MAPAIVEPEPIEAPDKEAEIKRNPHEDFAAVEAGRPSYDSTLKWEMSKTPKPDWKVGDGATTEYCKNRKFLAIDPQEDGRSVVLNYKLMISCTVPRPIALVSTVTEDGSTRNLAPFSYFQCVTTDPPTYSLTCTGRQPNDTLSNILATKECCISMTSDWLVEAANFSSVNTPRHISEWELTGLTPVPGEVVKAPYIAESPFSIECKLLHHQDFFSVNDSSVRTATLMILQVVRFHIWEDVLNDDRATADMAKLRPVFRAGGITYGTCFNGFEIPRPEAFRNVRQDPEVEAIVQKAQAAKGSQPGP</sequence>
<evidence type="ECO:0000256" key="1">
    <source>
        <dbReference type="ARBA" id="ARBA00001917"/>
    </source>
</evidence>
<dbReference type="PANTHER" id="PTHR33798">
    <property type="entry name" value="FLAVOPROTEIN OXYGENASE"/>
    <property type="match status" value="1"/>
</dbReference>
<keyword evidence="2" id="KW-0285">Flavoprotein</keyword>
<dbReference type="SUPFAM" id="SSF50475">
    <property type="entry name" value="FMN-binding split barrel"/>
    <property type="match status" value="1"/>
</dbReference>
<comment type="cofactor">
    <cofactor evidence="1">
        <name>FMN</name>
        <dbReference type="ChEBI" id="CHEBI:58210"/>
    </cofactor>
</comment>
<organism evidence="7 8">
    <name type="scientific">Seiridium cardinale</name>
    <dbReference type="NCBI Taxonomy" id="138064"/>
    <lineage>
        <taxon>Eukaryota</taxon>
        <taxon>Fungi</taxon>
        <taxon>Dikarya</taxon>
        <taxon>Ascomycota</taxon>
        <taxon>Pezizomycotina</taxon>
        <taxon>Sordariomycetes</taxon>
        <taxon>Xylariomycetidae</taxon>
        <taxon>Amphisphaeriales</taxon>
        <taxon>Sporocadaceae</taxon>
        <taxon>Seiridium</taxon>
    </lineage>
</organism>
<dbReference type="InterPro" id="IPR012349">
    <property type="entry name" value="Split_barrel_FMN-bd"/>
</dbReference>
<protein>
    <submittedName>
        <fullName evidence="7">Flavin reductase like domain-containing protein</fullName>
    </submittedName>
</protein>
<comment type="similarity">
    <text evidence="4">Belongs to the flavoredoxin family.</text>
</comment>
<dbReference type="Gene3D" id="2.30.110.10">
    <property type="entry name" value="Electron Transport, Fmn-binding Protein, Chain A"/>
    <property type="match status" value="1"/>
</dbReference>
<evidence type="ECO:0000313" key="7">
    <source>
        <dbReference type="EMBL" id="KAK9776989.1"/>
    </source>
</evidence>
<evidence type="ECO:0000256" key="4">
    <source>
        <dbReference type="ARBA" id="ARBA00038054"/>
    </source>
</evidence>
<gene>
    <name evidence="7" type="ORF">SCAR479_06390</name>
</gene>
<keyword evidence="3" id="KW-0288">FMN</keyword>
<dbReference type="EMBL" id="JARVKM010000024">
    <property type="protein sequence ID" value="KAK9776989.1"/>
    <property type="molecule type" value="Genomic_DNA"/>
</dbReference>
<evidence type="ECO:0000256" key="5">
    <source>
        <dbReference type="SAM" id="MobiDB-lite"/>
    </source>
</evidence>
<dbReference type="SMART" id="SM00903">
    <property type="entry name" value="Flavin_Reduct"/>
    <property type="match status" value="1"/>
</dbReference>
<feature type="region of interest" description="Disordered" evidence="5">
    <location>
        <begin position="1"/>
        <end position="23"/>
    </location>
</feature>
<dbReference type="Proteomes" id="UP001465668">
    <property type="component" value="Unassembled WGS sequence"/>
</dbReference>
<dbReference type="InterPro" id="IPR002563">
    <property type="entry name" value="Flavin_Rdtase-like_dom"/>
</dbReference>
<keyword evidence="8" id="KW-1185">Reference proteome</keyword>
<evidence type="ECO:0000313" key="8">
    <source>
        <dbReference type="Proteomes" id="UP001465668"/>
    </source>
</evidence>